<comment type="cofactor">
    <cofactor evidence="2">
        <name>FAD</name>
        <dbReference type="ChEBI" id="CHEBI:57692"/>
    </cofactor>
</comment>
<evidence type="ECO:0000256" key="6">
    <source>
        <dbReference type="ARBA" id="ARBA00022532"/>
    </source>
</evidence>
<dbReference type="AlphaFoldDB" id="A0A919I7E9"/>
<dbReference type="Proteomes" id="UP000655094">
    <property type="component" value="Unassembled WGS sequence"/>
</dbReference>
<evidence type="ECO:0000313" key="12">
    <source>
        <dbReference type="EMBL" id="GHK57316.1"/>
    </source>
</evidence>
<name>A0A919I7E9_KLEPN</name>
<comment type="caution">
    <text evidence="12">The sequence shown here is derived from an EMBL/GenBank/DDBJ whole genome shotgun (WGS) entry which is preliminary data.</text>
</comment>
<gene>
    <name evidence="12" type="ORF">KPZU09_70520</name>
</gene>
<organism evidence="12 13">
    <name type="scientific">Klebsiella pneumoniae</name>
    <dbReference type="NCBI Taxonomy" id="573"/>
    <lineage>
        <taxon>Bacteria</taxon>
        <taxon>Pseudomonadati</taxon>
        <taxon>Pseudomonadota</taxon>
        <taxon>Gammaproteobacteria</taxon>
        <taxon>Enterobacterales</taxon>
        <taxon>Enterobacteriaceae</taxon>
        <taxon>Klebsiella/Raoultella group</taxon>
        <taxon>Klebsiella</taxon>
        <taxon>Klebsiella pneumoniae complex</taxon>
    </lineage>
</organism>
<dbReference type="GO" id="GO:0008924">
    <property type="term" value="F:L-malate dehydrogenase (quinone) activity"/>
    <property type="evidence" value="ECO:0007669"/>
    <property type="project" value="UniProtKB-EC"/>
</dbReference>
<dbReference type="GO" id="GO:0006099">
    <property type="term" value="P:tricarboxylic acid cycle"/>
    <property type="evidence" value="ECO:0007669"/>
    <property type="project" value="UniProtKB-KW"/>
</dbReference>
<evidence type="ECO:0000256" key="2">
    <source>
        <dbReference type="ARBA" id="ARBA00001974"/>
    </source>
</evidence>
<evidence type="ECO:0000256" key="3">
    <source>
        <dbReference type="ARBA" id="ARBA00005012"/>
    </source>
</evidence>
<dbReference type="Pfam" id="PF06039">
    <property type="entry name" value="Mqo"/>
    <property type="match status" value="1"/>
</dbReference>
<keyword evidence="6" id="KW-0816">Tricarboxylic acid cycle</keyword>
<dbReference type="EMBL" id="BNFF01000002">
    <property type="protein sequence ID" value="GHK57316.1"/>
    <property type="molecule type" value="Genomic_DNA"/>
</dbReference>
<evidence type="ECO:0000256" key="11">
    <source>
        <dbReference type="ARBA" id="ARBA00031550"/>
    </source>
</evidence>
<comment type="similarity">
    <text evidence="4">Belongs to the MQO family.</text>
</comment>
<evidence type="ECO:0000256" key="9">
    <source>
        <dbReference type="ARBA" id="ARBA00023002"/>
    </source>
</evidence>
<accession>A0A919I7E9</accession>
<evidence type="ECO:0000313" key="13">
    <source>
        <dbReference type="Proteomes" id="UP000655094"/>
    </source>
</evidence>
<keyword evidence="9" id="KW-0560">Oxidoreductase</keyword>
<comment type="pathway">
    <text evidence="3">Carbohydrate metabolism; tricarboxylic acid cycle; oxaloacetate from (S)-malate (quinone route): step 1/1.</text>
</comment>
<evidence type="ECO:0000256" key="1">
    <source>
        <dbReference type="ARBA" id="ARBA00001139"/>
    </source>
</evidence>
<evidence type="ECO:0000256" key="7">
    <source>
        <dbReference type="ARBA" id="ARBA00022630"/>
    </source>
</evidence>
<keyword evidence="7" id="KW-0285">Flavoprotein</keyword>
<protein>
    <recommendedName>
        <fullName evidence="5">malate dehydrogenase (quinone)</fullName>
        <ecNumber evidence="5">1.1.5.4</ecNumber>
    </recommendedName>
    <alternativeName>
        <fullName evidence="11">MQO</fullName>
    </alternativeName>
    <alternativeName>
        <fullName evidence="10">Malate dehydrogenase [quinone]</fullName>
    </alternativeName>
</protein>
<evidence type="ECO:0000256" key="4">
    <source>
        <dbReference type="ARBA" id="ARBA00006389"/>
    </source>
</evidence>
<keyword evidence="8" id="KW-0274">FAD</keyword>
<evidence type="ECO:0000256" key="10">
    <source>
        <dbReference type="ARBA" id="ARBA00030660"/>
    </source>
</evidence>
<comment type="catalytic activity">
    <reaction evidence="1">
        <text>(S)-malate + a quinone = a quinol + oxaloacetate</text>
        <dbReference type="Rhea" id="RHEA:46012"/>
        <dbReference type="ChEBI" id="CHEBI:15589"/>
        <dbReference type="ChEBI" id="CHEBI:16452"/>
        <dbReference type="ChEBI" id="CHEBI:24646"/>
        <dbReference type="ChEBI" id="CHEBI:132124"/>
        <dbReference type="EC" id="1.1.5.4"/>
    </reaction>
</comment>
<proteinExistence type="inferred from homology"/>
<evidence type="ECO:0000256" key="8">
    <source>
        <dbReference type="ARBA" id="ARBA00022827"/>
    </source>
</evidence>
<dbReference type="InterPro" id="IPR006231">
    <property type="entry name" value="MQO"/>
</dbReference>
<sequence length="252" mass="27973">MIISPYSWAPWCVASSATPTRAGRSPADADNRRQKRVIKAKFIFIGAGGAALTLLQETGIPQAKEYAGFPVGGQFPVCENPEVVNHHLAKVYGQAEVGAPPMSVPHIDTRIIDGKRVVLFGPFATFSTRFLKNGSLWDLLASTNTSNILPMLNVGLDNFDLVKYLISQVMQKDKDRLAALCEYYPEARKEDWRLWQAGQRVQIIKRDAKKGGVLRRAPKWSAMMKAPSRRFSARRRGLHRGAYYAAANGKSV</sequence>
<evidence type="ECO:0000256" key="5">
    <source>
        <dbReference type="ARBA" id="ARBA00013026"/>
    </source>
</evidence>
<reference evidence="12" key="1">
    <citation type="submission" date="2020-10" db="EMBL/GenBank/DDBJ databases">
        <title>Genome Sequence of ESBL Producing Zambian Clinical Strains.</title>
        <authorList>
            <person name="Shawa M."/>
            <person name="Furuta Y."/>
            <person name="Simbotwe M."/>
            <person name="Mulenga E."/>
            <person name="Mubanga M."/>
            <person name="Mulenga G."/>
            <person name="Kaile C."/>
            <person name="Zorigt T."/>
            <person name="Hang'ombe B."/>
            <person name="Higashi H."/>
        </authorList>
    </citation>
    <scope>NUCLEOTIDE SEQUENCE</scope>
    <source>
        <strain evidence="12">Zam_UTH_09</strain>
    </source>
</reference>
<dbReference type="EC" id="1.1.5.4" evidence="5"/>